<gene>
    <name evidence="1" type="ORF">ACFSM5_21520</name>
</gene>
<sequence length="141" mass="15388">MIVYSLQCTGGHQFDGWFRDSATYDAQTAAHEVSCPVCGSLDVSKALMAPAVRSSKKREATQATEAEQAQAAVMQALKTIRREVEDNCDYVGSQFAEEARRIHYGEADKRGIYGEASADQAAELADEGIEVGQIPWVQLDN</sequence>
<reference evidence="2" key="1">
    <citation type="journal article" date="2019" name="Int. J. Syst. Evol. Microbiol.">
        <title>The Global Catalogue of Microorganisms (GCM) 10K type strain sequencing project: providing services to taxonomists for standard genome sequencing and annotation.</title>
        <authorList>
            <consortium name="The Broad Institute Genomics Platform"/>
            <consortium name="The Broad Institute Genome Sequencing Center for Infectious Disease"/>
            <person name="Wu L."/>
            <person name="Ma J."/>
        </authorList>
    </citation>
    <scope>NUCLEOTIDE SEQUENCE [LARGE SCALE GENOMIC DNA]</scope>
    <source>
        <strain evidence="2">CGMCC 1.19062</strain>
    </source>
</reference>
<proteinExistence type="predicted"/>
<accession>A0ABW5DYJ9</accession>
<evidence type="ECO:0000313" key="2">
    <source>
        <dbReference type="Proteomes" id="UP001597295"/>
    </source>
</evidence>
<dbReference type="Pfam" id="PF06676">
    <property type="entry name" value="DUF1178"/>
    <property type="match status" value="1"/>
</dbReference>
<comment type="caution">
    <text evidence="1">The sequence shown here is derived from an EMBL/GenBank/DDBJ whole genome shotgun (WGS) entry which is preliminary data.</text>
</comment>
<name>A0ABW5DYJ9_9PROT</name>
<organism evidence="1 2">
    <name type="scientific">Lacibacterium aquatile</name>
    <dbReference type="NCBI Taxonomy" id="1168082"/>
    <lineage>
        <taxon>Bacteria</taxon>
        <taxon>Pseudomonadati</taxon>
        <taxon>Pseudomonadota</taxon>
        <taxon>Alphaproteobacteria</taxon>
        <taxon>Rhodospirillales</taxon>
        <taxon>Rhodospirillaceae</taxon>
    </lineage>
</organism>
<dbReference type="InterPro" id="IPR009562">
    <property type="entry name" value="DUF1178"/>
</dbReference>
<protein>
    <submittedName>
        <fullName evidence="1">DUF1178 family protein</fullName>
    </submittedName>
</protein>
<dbReference type="Proteomes" id="UP001597295">
    <property type="component" value="Unassembled WGS sequence"/>
</dbReference>
<dbReference type="PIRSF" id="PIRSF032131">
    <property type="entry name" value="UCP032131"/>
    <property type="match status" value="1"/>
</dbReference>
<dbReference type="RefSeq" id="WP_379878898.1">
    <property type="nucleotide sequence ID" value="NZ_JBHUIP010000016.1"/>
</dbReference>
<keyword evidence="2" id="KW-1185">Reference proteome</keyword>
<dbReference type="EMBL" id="JBHUIP010000016">
    <property type="protein sequence ID" value="MFD2265496.1"/>
    <property type="molecule type" value="Genomic_DNA"/>
</dbReference>
<evidence type="ECO:0000313" key="1">
    <source>
        <dbReference type="EMBL" id="MFD2265496.1"/>
    </source>
</evidence>